<reference evidence="3" key="1">
    <citation type="journal article" date="2019" name="Int. J. Syst. Evol. Microbiol.">
        <title>The Global Catalogue of Microorganisms (GCM) 10K type strain sequencing project: providing services to taxonomists for standard genome sequencing and annotation.</title>
        <authorList>
            <consortium name="The Broad Institute Genomics Platform"/>
            <consortium name="The Broad Institute Genome Sequencing Center for Infectious Disease"/>
            <person name="Wu L."/>
            <person name="Ma J."/>
        </authorList>
    </citation>
    <scope>NUCLEOTIDE SEQUENCE [LARGE SCALE GENOMIC DNA]</scope>
    <source>
        <strain evidence="3">CCUG 55585</strain>
    </source>
</reference>
<gene>
    <name evidence="2" type="ORF">ACFQ0E_12910</name>
</gene>
<dbReference type="Proteomes" id="UP001597110">
    <property type="component" value="Unassembled WGS sequence"/>
</dbReference>
<dbReference type="SUPFAM" id="SSF53474">
    <property type="entry name" value="alpha/beta-Hydrolases"/>
    <property type="match status" value="1"/>
</dbReference>
<keyword evidence="3" id="KW-1185">Reference proteome</keyword>
<evidence type="ECO:0000256" key="1">
    <source>
        <dbReference type="SAM" id="MobiDB-lite"/>
    </source>
</evidence>
<dbReference type="EMBL" id="JBHTIF010000002">
    <property type="protein sequence ID" value="MFD0726494.1"/>
    <property type="molecule type" value="Genomic_DNA"/>
</dbReference>
<accession>A0ABW2YDG5</accession>
<evidence type="ECO:0008006" key="4">
    <source>
        <dbReference type="Google" id="ProtNLM"/>
    </source>
</evidence>
<dbReference type="InterPro" id="IPR029058">
    <property type="entry name" value="AB_hydrolase_fold"/>
</dbReference>
<sequence length="53" mass="5946">MIIQKGEGHGFEKPENNLRFYTEMLAFFERHIGKDPSTQPSTLPVAAPTSTKP</sequence>
<proteinExistence type="predicted"/>
<name>A0ABW2YDG5_9GAMM</name>
<comment type="caution">
    <text evidence="2">The sequence shown here is derived from an EMBL/GenBank/DDBJ whole genome shotgun (WGS) entry which is preliminary data.</text>
</comment>
<dbReference type="RefSeq" id="WP_386824418.1">
    <property type="nucleotide sequence ID" value="NZ_JBHTIF010000002.1"/>
</dbReference>
<protein>
    <recommendedName>
        <fullName evidence="4">Peptidase S9 prolyl oligopeptidase catalytic domain-containing protein</fullName>
    </recommendedName>
</protein>
<dbReference type="Gene3D" id="3.40.50.1820">
    <property type="entry name" value="alpha/beta hydrolase"/>
    <property type="match status" value="1"/>
</dbReference>
<evidence type="ECO:0000313" key="2">
    <source>
        <dbReference type="EMBL" id="MFD0726494.1"/>
    </source>
</evidence>
<evidence type="ECO:0000313" key="3">
    <source>
        <dbReference type="Proteomes" id="UP001597110"/>
    </source>
</evidence>
<organism evidence="2 3">
    <name type="scientific">Lysobacter brunescens</name>
    <dbReference type="NCBI Taxonomy" id="262323"/>
    <lineage>
        <taxon>Bacteria</taxon>
        <taxon>Pseudomonadati</taxon>
        <taxon>Pseudomonadota</taxon>
        <taxon>Gammaproteobacteria</taxon>
        <taxon>Lysobacterales</taxon>
        <taxon>Lysobacteraceae</taxon>
        <taxon>Lysobacter</taxon>
    </lineage>
</organism>
<feature type="region of interest" description="Disordered" evidence="1">
    <location>
        <begin position="33"/>
        <end position="53"/>
    </location>
</feature>
<feature type="compositionally biased region" description="Polar residues" evidence="1">
    <location>
        <begin position="36"/>
        <end position="53"/>
    </location>
</feature>